<keyword evidence="2" id="KW-1185">Reference proteome</keyword>
<dbReference type="HOGENOM" id="CLU_2797494_0_0_1"/>
<organism evidence="1 2">
    <name type="scientific">Brassica oleracea var. oleracea</name>
    <dbReference type="NCBI Taxonomy" id="109376"/>
    <lineage>
        <taxon>Eukaryota</taxon>
        <taxon>Viridiplantae</taxon>
        <taxon>Streptophyta</taxon>
        <taxon>Embryophyta</taxon>
        <taxon>Tracheophyta</taxon>
        <taxon>Spermatophyta</taxon>
        <taxon>Magnoliopsida</taxon>
        <taxon>eudicotyledons</taxon>
        <taxon>Gunneridae</taxon>
        <taxon>Pentapetalae</taxon>
        <taxon>rosids</taxon>
        <taxon>malvids</taxon>
        <taxon>Brassicales</taxon>
        <taxon>Brassicaceae</taxon>
        <taxon>Brassiceae</taxon>
        <taxon>Brassica</taxon>
    </lineage>
</organism>
<reference evidence="1 2" key="1">
    <citation type="journal article" date="2014" name="Genome Biol.">
        <title>Transcriptome and methylome profiling reveals relics of genome dominance in the mesopolyploid Brassica oleracea.</title>
        <authorList>
            <person name="Parkin I.A."/>
            <person name="Koh C."/>
            <person name="Tang H."/>
            <person name="Robinson S.J."/>
            <person name="Kagale S."/>
            <person name="Clarke W.E."/>
            <person name="Town C.D."/>
            <person name="Nixon J."/>
            <person name="Krishnakumar V."/>
            <person name="Bidwell S.L."/>
            <person name="Denoeud F."/>
            <person name="Belcram H."/>
            <person name="Links M.G."/>
            <person name="Just J."/>
            <person name="Clarke C."/>
            <person name="Bender T."/>
            <person name="Huebert T."/>
            <person name="Mason A.S."/>
            <person name="Pires J.C."/>
            <person name="Barker G."/>
            <person name="Moore J."/>
            <person name="Walley P.G."/>
            <person name="Manoli S."/>
            <person name="Batley J."/>
            <person name="Edwards D."/>
            <person name="Nelson M.N."/>
            <person name="Wang X."/>
            <person name="Paterson A.H."/>
            <person name="King G."/>
            <person name="Bancroft I."/>
            <person name="Chalhoub B."/>
            <person name="Sharpe A.G."/>
        </authorList>
    </citation>
    <scope>NUCLEOTIDE SEQUENCE</scope>
    <source>
        <strain evidence="1 2">cv. TO1000</strain>
    </source>
</reference>
<sequence>MGTQENVKHLEECTVSNALGMGILSSRSIGCDPSGHQAQVSRPTCFLRHYRNDARHHHWRDSVRERTR</sequence>
<dbReference type="EnsemblPlants" id="Bo7g060040.1">
    <property type="protein sequence ID" value="Bo7g060040.1"/>
    <property type="gene ID" value="Bo7g060040"/>
</dbReference>
<dbReference type="AlphaFoldDB" id="A0A0D3D7N5"/>
<accession>A0A0D3D7N5</accession>
<reference evidence="1" key="2">
    <citation type="submission" date="2015-03" db="UniProtKB">
        <authorList>
            <consortium name="EnsemblPlants"/>
        </authorList>
    </citation>
    <scope>IDENTIFICATION</scope>
</reference>
<evidence type="ECO:0000313" key="1">
    <source>
        <dbReference type="EnsemblPlants" id="Bo7g060040.1"/>
    </source>
</evidence>
<dbReference type="Gramene" id="Bo7g060040.1">
    <property type="protein sequence ID" value="Bo7g060040.1"/>
    <property type="gene ID" value="Bo7g060040"/>
</dbReference>
<protein>
    <submittedName>
        <fullName evidence="1">Uncharacterized protein</fullName>
    </submittedName>
</protein>
<proteinExistence type="predicted"/>
<name>A0A0D3D7N5_BRAOL</name>
<dbReference type="Proteomes" id="UP000032141">
    <property type="component" value="Chromosome C7"/>
</dbReference>
<evidence type="ECO:0000313" key="2">
    <source>
        <dbReference type="Proteomes" id="UP000032141"/>
    </source>
</evidence>